<gene>
    <name evidence="5" type="primary">kptA</name>
    <name evidence="6" type="ORF">SAMN04487819_110188</name>
</gene>
<dbReference type="GO" id="GO:0003950">
    <property type="term" value="F:NAD+ poly-ADP-ribosyltransferase activity"/>
    <property type="evidence" value="ECO:0007669"/>
    <property type="project" value="InterPro"/>
</dbReference>
<sequence length="182" mass="20361">MEQREIVRVSKRLALYLRHAPDRIGIRLDADGWVSVDELLSALDEHGMPLTRARLAEVVLRNDKSRFSFDRTGESIRANQGHSVAVDLDLPVTSPPEVLYHGTVERFLPSIRADGLLPRNRHHVHLSASVAEARAVGARRGTPVVLEIAAREMVEADHEFRVSTNGVWLVDRVPPGFLRRGT</sequence>
<evidence type="ECO:0000256" key="3">
    <source>
        <dbReference type="ARBA" id="ARBA00023027"/>
    </source>
</evidence>
<evidence type="ECO:0000256" key="4">
    <source>
        <dbReference type="ARBA" id="ARBA00025212"/>
    </source>
</evidence>
<dbReference type="EMBL" id="FOMZ01000010">
    <property type="protein sequence ID" value="SFE29387.1"/>
    <property type="molecule type" value="Genomic_DNA"/>
</dbReference>
<protein>
    <recommendedName>
        <fullName evidence="5">Probable RNA 2'-phosphotransferase</fullName>
        <ecNumber evidence="5">2.7.1.-</ecNumber>
    </recommendedName>
</protein>
<evidence type="ECO:0000313" key="6">
    <source>
        <dbReference type="EMBL" id="SFE29387.1"/>
    </source>
</evidence>
<dbReference type="InterPro" id="IPR002745">
    <property type="entry name" value="Ptrans_KptA/Tpt1"/>
</dbReference>
<name>A0A1I1ZCF2_9ACTN</name>
<keyword evidence="2 5" id="KW-0808">Transferase</keyword>
<dbReference type="PANTHER" id="PTHR12684:SF2">
    <property type="entry name" value="TRNA 2'-PHOSPHOTRANSFERASE 1"/>
    <property type="match status" value="1"/>
</dbReference>
<dbReference type="GO" id="GO:0006388">
    <property type="term" value="P:tRNA splicing, via endonucleolytic cleavage and ligation"/>
    <property type="evidence" value="ECO:0007669"/>
    <property type="project" value="UniProtKB-UniRule"/>
</dbReference>
<organism evidence="6 7">
    <name type="scientific">Actinopolyspora alba</name>
    <dbReference type="NCBI Taxonomy" id="673379"/>
    <lineage>
        <taxon>Bacteria</taxon>
        <taxon>Bacillati</taxon>
        <taxon>Actinomycetota</taxon>
        <taxon>Actinomycetes</taxon>
        <taxon>Actinopolysporales</taxon>
        <taxon>Actinopolysporaceae</taxon>
        <taxon>Actinopolyspora</taxon>
        <taxon>Actinopolyspora alba group</taxon>
    </lineage>
</organism>
<dbReference type="InterPro" id="IPR042081">
    <property type="entry name" value="RNA_2'-PTrans_C"/>
</dbReference>
<dbReference type="Gene3D" id="3.20.170.30">
    <property type="match status" value="1"/>
</dbReference>
<dbReference type="RefSeq" id="WP_092928204.1">
    <property type="nucleotide sequence ID" value="NZ_FOMZ01000010.1"/>
</dbReference>
<evidence type="ECO:0000256" key="2">
    <source>
        <dbReference type="ARBA" id="ARBA00022679"/>
    </source>
</evidence>
<evidence type="ECO:0000256" key="1">
    <source>
        <dbReference type="ARBA" id="ARBA00009836"/>
    </source>
</evidence>
<dbReference type="NCBIfam" id="NF002014">
    <property type="entry name" value="PRK00819.1-4"/>
    <property type="match status" value="1"/>
</dbReference>
<dbReference type="GO" id="GO:0000215">
    <property type="term" value="F:tRNA 2'-phosphotransferase activity"/>
    <property type="evidence" value="ECO:0007669"/>
    <property type="project" value="TreeGrafter"/>
</dbReference>
<reference evidence="7" key="1">
    <citation type="submission" date="2016-10" db="EMBL/GenBank/DDBJ databases">
        <authorList>
            <person name="Varghese N."/>
            <person name="Submissions S."/>
        </authorList>
    </citation>
    <scope>NUCLEOTIDE SEQUENCE [LARGE SCALE GENOMIC DNA]</scope>
    <source>
        <strain evidence="7">DSM 45004</strain>
    </source>
</reference>
<dbReference type="PANTHER" id="PTHR12684">
    <property type="entry name" value="PUTATIVE PHOSPHOTRANSFERASE"/>
    <property type="match status" value="1"/>
</dbReference>
<dbReference type="Proteomes" id="UP000198716">
    <property type="component" value="Unassembled WGS sequence"/>
</dbReference>
<dbReference type="Gene3D" id="1.10.10.970">
    <property type="entry name" value="RNA 2'-phosphotransferase, Tpt1/KptA family, N-terminal domain"/>
    <property type="match status" value="1"/>
</dbReference>
<evidence type="ECO:0000313" key="7">
    <source>
        <dbReference type="Proteomes" id="UP000198716"/>
    </source>
</evidence>
<dbReference type="HAMAP" id="MF_00299">
    <property type="entry name" value="KptA"/>
    <property type="match status" value="1"/>
</dbReference>
<dbReference type="AlphaFoldDB" id="A0A1I1ZCF2"/>
<proteinExistence type="inferred from homology"/>
<dbReference type="InterPro" id="IPR022928">
    <property type="entry name" value="RNA_2'-PTrans_KptA"/>
</dbReference>
<keyword evidence="3 5" id="KW-0520">NAD</keyword>
<keyword evidence="7" id="KW-1185">Reference proteome</keyword>
<accession>A0A1I1ZCF2</accession>
<evidence type="ECO:0000256" key="5">
    <source>
        <dbReference type="HAMAP-Rule" id="MF_00299"/>
    </source>
</evidence>
<dbReference type="SUPFAM" id="SSF56399">
    <property type="entry name" value="ADP-ribosylation"/>
    <property type="match status" value="1"/>
</dbReference>
<dbReference type="InterPro" id="IPR042080">
    <property type="entry name" value="RNA_2'-PTrans_N"/>
</dbReference>
<comment type="similarity">
    <text evidence="1 5">Belongs to the KptA/TPT1 family.</text>
</comment>
<dbReference type="Pfam" id="PF01885">
    <property type="entry name" value="PTS_2-RNA"/>
    <property type="match status" value="1"/>
</dbReference>
<comment type="function">
    <text evidence="4 5">Removes the 2'-phosphate from RNA via an intermediate in which the phosphate is ADP-ribosylated by NAD followed by a presumed transesterification to release the RNA and generate ADP-ribose 1''-2''-cyclic phosphate (APPR&gt;P). May function as an ADP-ribosylase.</text>
</comment>
<dbReference type="EC" id="2.7.1.-" evidence="5"/>